<gene>
    <name evidence="6" type="ORF">ElyMa_004653400</name>
</gene>
<evidence type="ECO:0000256" key="2">
    <source>
        <dbReference type="ARBA" id="ARBA00022670"/>
    </source>
</evidence>
<dbReference type="GO" id="GO:0008239">
    <property type="term" value="F:dipeptidyl-peptidase activity"/>
    <property type="evidence" value="ECO:0007669"/>
    <property type="project" value="TreeGrafter"/>
</dbReference>
<evidence type="ECO:0000256" key="3">
    <source>
        <dbReference type="ARBA" id="ARBA00022729"/>
    </source>
</evidence>
<dbReference type="InterPro" id="IPR029058">
    <property type="entry name" value="AB_hydrolase_fold"/>
</dbReference>
<dbReference type="Proteomes" id="UP000762676">
    <property type="component" value="Unassembled WGS sequence"/>
</dbReference>
<keyword evidence="7" id="KW-1185">Reference proteome</keyword>
<dbReference type="Gene3D" id="3.40.50.1820">
    <property type="entry name" value="alpha/beta hydrolase"/>
    <property type="match status" value="1"/>
</dbReference>
<keyword evidence="3" id="KW-0732">Signal</keyword>
<evidence type="ECO:0000256" key="4">
    <source>
        <dbReference type="ARBA" id="ARBA00022801"/>
    </source>
</evidence>
<proteinExistence type="inferred from homology"/>
<dbReference type="AlphaFoldDB" id="A0AAV4I5J5"/>
<sequence length="218" mass="24520">MNADQLWQLLFDPPNAQWFEQRLDHFNSTDSRTWKQKYFQAGPASSQTLFVLIGGESSISEGWMVSGQWTEYAKEQNAARLQLEHWFYGDSHPTRDLSVDSFQYLSSEQALADLANFITAMKKQFEASKVIVLGGSYSGALAAWFRLKYPYLVDAAVASSAPVLAQVDFKDYLEVVAQSLNTFKPVNACDNAISVANAALKEKLKTPKGRKDLKKKFE</sequence>
<evidence type="ECO:0000313" key="7">
    <source>
        <dbReference type="Proteomes" id="UP000762676"/>
    </source>
</evidence>
<name>A0AAV4I5J5_9GAST</name>
<evidence type="ECO:0000313" key="6">
    <source>
        <dbReference type="EMBL" id="GFS04301.1"/>
    </source>
</evidence>
<evidence type="ECO:0000256" key="5">
    <source>
        <dbReference type="ARBA" id="ARBA00023180"/>
    </source>
</evidence>
<dbReference type="EMBL" id="BMAT01009330">
    <property type="protein sequence ID" value="GFS04301.1"/>
    <property type="molecule type" value="Genomic_DNA"/>
</dbReference>
<comment type="similarity">
    <text evidence="1">Belongs to the peptidase S28 family.</text>
</comment>
<dbReference type="InterPro" id="IPR008758">
    <property type="entry name" value="Peptidase_S28"/>
</dbReference>
<comment type="caution">
    <text evidence="6">The sequence shown here is derived from an EMBL/GenBank/DDBJ whole genome shotgun (WGS) entry which is preliminary data.</text>
</comment>
<dbReference type="Pfam" id="PF05577">
    <property type="entry name" value="Peptidase_S28"/>
    <property type="match status" value="1"/>
</dbReference>
<reference evidence="6 7" key="1">
    <citation type="journal article" date="2021" name="Elife">
        <title>Chloroplast acquisition without the gene transfer in kleptoplastic sea slugs, Plakobranchus ocellatus.</title>
        <authorList>
            <person name="Maeda T."/>
            <person name="Takahashi S."/>
            <person name="Yoshida T."/>
            <person name="Shimamura S."/>
            <person name="Takaki Y."/>
            <person name="Nagai Y."/>
            <person name="Toyoda A."/>
            <person name="Suzuki Y."/>
            <person name="Arimoto A."/>
            <person name="Ishii H."/>
            <person name="Satoh N."/>
            <person name="Nishiyama T."/>
            <person name="Hasebe M."/>
            <person name="Maruyama T."/>
            <person name="Minagawa J."/>
            <person name="Obokata J."/>
            <person name="Shigenobu S."/>
        </authorList>
    </citation>
    <scope>NUCLEOTIDE SEQUENCE [LARGE SCALE GENOMIC DNA]</scope>
</reference>
<organism evidence="6 7">
    <name type="scientific">Elysia marginata</name>
    <dbReference type="NCBI Taxonomy" id="1093978"/>
    <lineage>
        <taxon>Eukaryota</taxon>
        <taxon>Metazoa</taxon>
        <taxon>Spiralia</taxon>
        <taxon>Lophotrochozoa</taxon>
        <taxon>Mollusca</taxon>
        <taxon>Gastropoda</taxon>
        <taxon>Heterobranchia</taxon>
        <taxon>Euthyneura</taxon>
        <taxon>Panpulmonata</taxon>
        <taxon>Sacoglossa</taxon>
        <taxon>Placobranchoidea</taxon>
        <taxon>Plakobranchidae</taxon>
        <taxon>Elysia</taxon>
    </lineage>
</organism>
<keyword evidence="4" id="KW-0378">Hydrolase</keyword>
<dbReference type="PANTHER" id="PTHR11010">
    <property type="entry name" value="PROTEASE S28 PRO-X CARBOXYPEPTIDASE-RELATED"/>
    <property type="match status" value="1"/>
</dbReference>
<dbReference type="GO" id="GO:0006508">
    <property type="term" value="P:proteolysis"/>
    <property type="evidence" value="ECO:0007669"/>
    <property type="project" value="UniProtKB-KW"/>
</dbReference>
<evidence type="ECO:0000256" key="1">
    <source>
        <dbReference type="ARBA" id="ARBA00011079"/>
    </source>
</evidence>
<dbReference type="PANTHER" id="PTHR11010:SF117">
    <property type="entry name" value="SERINE PROTEASE 16"/>
    <property type="match status" value="1"/>
</dbReference>
<dbReference type="GO" id="GO:0070008">
    <property type="term" value="F:serine-type exopeptidase activity"/>
    <property type="evidence" value="ECO:0007669"/>
    <property type="project" value="InterPro"/>
</dbReference>
<dbReference type="SUPFAM" id="SSF53474">
    <property type="entry name" value="alpha/beta-Hydrolases"/>
    <property type="match status" value="1"/>
</dbReference>
<keyword evidence="5" id="KW-0325">Glycoprotein</keyword>
<keyword evidence="2 6" id="KW-0645">Protease</keyword>
<accession>A0AAV4I5J5</accession>
<protein>
    <submittedName>
        <fullName evidence="6">Thymus-specific serine protease</fullName>
    </submittedName>
</protein>